<dbReference type="AlphaFoldDB" id="A0A8J2KHI3"/>
<reference evidence="1" key="1">
    <citation type="submission" date="2021-06" db="EMBL/GenBank/DDBJ databases">
        <authorList>
            <person name="Hodson N. C."/>
            <person name="Mongue J. A."/>
            <person name="Jaron S. K."/>
        </authorList>
    </citation>
    <scope>NUCLEOTIDE SEQUENCE</scope>
</reference>
<comment type="caution">
    <text evidence="1">The sequence shown here is derived from an EMBL/GenBank/DDBJ whole genome shotgun (WGS) entry which is preliminary data.</text>
</comment>
<organism evidence="1 2">
    <name type="scientific">Allacma fusca</name>
    <dbReference type="NCBI Taxonomy" id="39272"/>
    <lineage>
        <taxon>Eukaryota</taxon>
        <taxon>Metazoa</taxon>
        <taxon>Ecdysozoa</taxon>
        <taxon>Arthropoda</taxon>
        <taxon>Hexapoda</taxon>
        <taxon>Collembola</taxon>
        <taxon>Symphypleona</taxon>
        <taxon>Sminthuridae</taxon>
        <taxon>Allacma</taxon>
    </lineage>
</organism>
<dbReference type="EMBL" id="CAJVCH010374750">
    <property type="protein sequence ID" value="CAG7816637.1"/>
    <property type="molecule type" value="Genomic_DNA"/>
</dbReference>
<evidence type="ECO:0000313" key="1">
    <source>
        <dbReference type="EMBL" id="CAG7816637.1"/>
    </source>
</evidence>
<gene>
    <name evidence="1" type="ORF">AFUS01_LOCUS27249</name>
</gene>
<protein>
    <submittedName>
        <fullName evidence="1">Uncharacterized protein</fullName>
    </submittedName>
</protein>
<evidence type="ECO:0000313" key="2">
    <source>
        <dbReference type="Proteomes" id="UP000708208"/>
    </source>
</evidence>
<accession>A0A8J2KHI3</accession>
<name>A0A8J2KHI3_9HEXA</name>
<sequence length="258" mass="29634">MALVAIALASPYNGSETLPDQMRPARSVGSLTHVEKLVLLGRTLVAFLEEKCPRANFKKIISALEYFHIQNFHQILEHPQNDELMALTQSISQCPNDTEFFQNFQHQGTKDNSSGKKPKVLTLHVENKDDKAEHGFIKWVTNTWSRIKSFFRDLFHQKTVAKRSVDDEGSDKSFFQTILDGGLNIGEEGRKRGRNVLINAMRIYGHSCPMIEAQVRTFDGVVRELLKYLDDSDFFAMYVRTIVDEKFLKEFKLHEGCY</sequence>
<dbReference type="Proteomes" id="UP000708208">
    <property type="component" value="Unassembled WGS sequence"/>
</dbReference>
<keyword evidence="2" id="KW-1185">Reference proteome</keyword>
<proteinExistence type="predicted"/>